<gene>
    <name evidence="1" type="ORF">V3M73_10070</name>
</gene>
<organism evidence="1 2">
    <name type="scientific">Trueperella pyogenes</name>
    <dbReference type="NCBI Taxonomy" id="1661"/>
    <lineage>
        <taxon>Bacteria</taxon>
        <taxon>Bacillati</taxon>
        <taxon>Actinomycetota</taxon>
        <taxon>Actinomycetes</taxon>
        <taxon>Actinomycetales</taxon>
        <taxon>Actinomycetaceae</taxon>
        <taxon>Trueperella</taxon>
    </lineage>
</organism>
<dbReference type="EMBL" id="JBAGNM010000018">
    <property type="protein sequence ID" value="MEW6955360.1"/>
    <property type="molecule type" value="Genomic_DNA"/>
</dbReference>
<proteinExistence type="predicted"/>
<dbReference type="Proteomes" id="UP001555100">
    <property type="component" value="Unassembled WGS sequence"/>
</dbReference>
<dbReference type="Pfam" id="PF13707">
    <property type="entry name" value="RloB"/>
    <property type="match status" value="1"/>
</dbReference>
<dbReference type="InterPro" id="IPR025591">
    <property type="entry name" value="RloB"/>
</dbReference>
<reference evidence="1 2" key="1">
    <citation type="submission" date="2024-01" db="EMBL/GenBank/DDBJ databases">
        <title>Genomic analysis and antimicrobial resistance profiles of Trueperella pyogenes isolated from domestic and wild animals.</title>
        <authorList>
            <person name="Magossi G."/>
            <person name="Gzyl K.E."/>
            <person name="Holman D.B."/>
            <person name="Amat S."/>
        </authorList>
    </citation>
    <scope>NUCLEOTIDE SEQUENCE [LARGE SCALE GENOMIC DNA]</scope>
    <source>
        <strain evidence="1 2">1494</strain>
    </source>
</reference>
<evidence type="ECO:0000313" key="1">
    <source>
        <dbReference type="EMBL" id="MEW6955360.1"/>
    </source>
</evidence>
<keyword evidence="2" id="KW-1185">Reference proteome</keyword>
<sequence>MAKGKMKRRARKERITVLLATNGQVTEQEYLKWLSQEVHKRRRQELSVKVTFIEGEPERMLEKLTARANKASEYDELWLVFDADGKDRRGLVRECESRSMKNQKVHAIVSDPCFEVWLHAHYESVKDVSDQVDAKRAYARIHGGRPEDKNLPRDFPYDHWVEATQRCVLPGQCVPRAENDYPPRPGTMMPVLMRRLLGAKERQ</sequence>
<accession>A0ABV3NDR1</accession>
<protein>
    <submittedName>
        <fullName evidence="1">RloB family protein</fullName>
    </submittedName>
</protein>
<name>A0ABV3NDR1_9ACTO</name>
<comment type="caution">
    <text evidence="1">The sequence shown here is derived from an EMBL/GenBank/DDBJ whole genome shotgun (WGS) entry which is preliminary data.</text>
</comment>
<dbReference type="RefSeq" id="WP_164716411.1">
    <property type="nucleotide sequence ID" value="NZ_CP033903.1"/>
</dbReference>
<evidence type="ECO:0000313" key="2">
    <source>
        <dbReference type="Proteomes" id="UP001555100"/>
    </source>
</evidence>